<dbReference type="STRING" id="1806891.Cs308_0165"/>
<evidence type="ECO:0000256" key="3">
    <source>
        <dbReference type="ARBA" id="ARBA00022729"/>
    </source>
</evidence>
<evidence type="ECO:0000256" key="2">
    <source>
        <dbReference type="ARBA" id="ARBA00022448"/>
    </source>
</evidence>
<dbReference type="Gene3D" id="3.40.50.1980">
    <property type="entry name" value="Nitrogenase molybdenum iron protein domain"/>
    <property type="match status" value="2"/>
</dbReference>
<feature type="chain" id="PRO_5008389547" evidence="4">
    <location>
        <begin position="20"/>
        <end position="278"/>
    </location>
</feature>
<dbReference type="RefSeq" id="WP_066481424.1">
    <property type="nucleotide sequence ID" value="NZ_CP014639.1"/>
</dbReference>
<evidence type="ECO:0000313" key="5">
    <source>
        <dbReference type="EMBL" id="ANH78336.1"/>
    </source>
</evidence>
<dbReference type="KEGG" id="csaz:Cs308_0165"/>
<sequence length="278" mass="32275">MRKILFFIFFILCSLQAHSHNGTEKPQLLVSLVPYKFLVEQISAETCSVYSIVTNHYDPHTYELPPRQMEELRRGELWFRIGEAFEKACEKNLTCEQIDLTQNVSLILGKSCCSEHVMNYDTHIWLSPKNLKIQVQTIVSALSKKYPQYAALYEHNGAELLISLDLLDREILSIISKAKQRHVLVSHPAFGYFCRDYNFFQHYIEKNNHSDPSPKDIVQIFKEIRQYEFSSIILLEYAGRRSSAMLAERFHMNSITLDPYAENVIVNLRTIATTFASL</sequence>
<dbReference type="PATRIC" id="fig|1806891.3.peg.159"/>
<dbReference type="PANTHER" id="PTHR42953">
    <property type="entry name" value="HIGH-AFFINITY ZINC UPTAKE SYSTEM PROTEIN ZNUA-RELATED"/>
    <property type="match status" value="1"/>
</dbReference>
<feature type="signal peptide" evidence="4">
    <location>
        <begin position="1"/>
        <end position="19"/>
    </location>
</feature>
<dbReference type="SUPFAM" id="SSF53807">
    <property type="entry name" value="Helical backbone' metal receptor"/>
    <property type="match status" value="1"/>
</dbReference>
<dbReference type="EMBL" id="CP014639">
    <property type="protein sequence ID" value="ANH78336.1"/>
    <property type="molecule type" value="Genomic_DNA"/>
</dbReference>
<reference evidence="5 6" key="1">
    <citation type="submission" date="2016-03" db="EMBL/GenBank/DDBJ databases">
        <title>Culture-independent genomics supports pathogen discovery for uncultivable bacteria within the genus Chlamydia.</title>
        <authorList>
            <person name="Taylor-Brown A."/>
            <person name="Bachmann N.L."/>
            <person name="Borel N."/>
            <person name="Polkinghorne A."/>
        </authorList>
    </citation>
    <scope>NUCLEOTIDE SEQUENCE [LARGE SCALE GENOMIC DNA]</scope>
    <source>
        <strain evidence="5 6">2742-308</strain>
    </source>
</reference>
<dbReference type="GO" id="GO:0030001">
    <property type="term" value="P:metal ion transport"/>
    <property type="evidence" value="ECO:0007669"/>
    <property type="project" value="InterPro"/>
</dbReference>
<dbReference type="OrthoDB" id="9810636at2"/>
<dbReference type="AlphaFoldDB" id="A0A1A9HWN3"/>
<gene>
    <name evidence="5" type="ORF">Cs308_0165</name>
</gene>
<comment type="similarity">
    <text evidence="1">Belongs to the bacterial solute-binding protein 9 family.</text>
</comment>
<keyword evidence="3 4" id="KW-0732">Signal</keyword>
<dbReference type="PANTHER" id="PTHR42953:SF3">
    <property type="entry name" value="HIGH-AFFINITY ZINC UPTAKE SYSTEM PROTEIN ZNUA"/>
    <property type="match status" value="1"/>
</dbReference>
<proteinExistence type="inferred from homology"/>
<dbReference type="Pfam" id="PF01297">
    <property type="entry name" value="ZnuA"/>
    <property type="match status" value="1"/>
</dbReference>
<organism evidence="5 6">
    <name type="scientific">Candidatus Chlamydia sanziniae</name>
    <dbReference type="NCBI Taxonomy" id="1806891"/>
    <lineage>
        <taxon>Bacteria</taxon>
        <taxon>Pseudomonadati</taxon>
        <taxon>Chlamydiota</taxon>
        <taxon>Chlamydiia</taxon>
        <taxon>Chlamydiales</taxon>
        <taxon>Chlamydiaceae</taxon>
        <taxon>Chlamydia/Chlamydophila group</taxon>
        <taxon>Chlamydia</taxon>
    </lineage>
</organism>
<evidence type="ECO:0000256" key="1">
    <source>
        <dbReference type="ARBA" id="ARBA00011028"/>
    </source>
</evidence>
<name>A0A1A9HWN3_9CHLA</name>
<dbReference type="Proteomes" id="UP000078162">
    <property type="component" value="Chromosome"/>
</dbReference>
<evidence type="ECO:0000256" key="4">
    <source>
        <dbReference type="SAM" id="SignalP"/>
    </source>
</evidence>
<dbReference type="GO" id="GO:0046872">
    <property type="term" value="F:metal ion binding"/>
    <property type="evidence" value="ECO:0007669"/>
    <property type="project" value="InterPro"/>
</dbReference>
<protein>
    <submittedName>
        <fullName evidence="5">Zinc ABC transporter protein ZnuA</fullName>
    </submittedName>
</protein>
<keyword evidence="6" id="KW-1185">Reference proteome</keyword>
<keyword evidence="2" id="KW-0813">Transport</keyword>
<dbReference type="InterPro" id="IPR050492">
    <property type="entry name" value="Bact_metal-bind_prot9"/>
</dbReference>
<accession>A0A1A9HWN3</accession>
<evidence type="ECO:0000313" key="6">
    <source>
        <dbReference type="Proteomes" id="UP000078162"/>
    </source>
</evidence>
<dbReference type="InterPro" id="IPR006127">
    <property type="entry name" value="ZnuA-like"/>
</dbReference>